<dbReference type="AlphaFoldDB" id="A0AAE1H8K6"/>
<dbReference type="Proteomes" id="UP001219518">
    <property type="component" value="Unassembled WGS sequence"/>
</dbReference>
<organism evidence="1 2">
    <name type="scientific">Frankliniella fusca</name>
    <dbReference type="NCBI Taxonomy" id="407009"/>
    <lineage>
        <taxon>Eukaryota</taxon>
        <taxon>Metazoa</taxon>
        <taxon>Ecdysozoa</taxon>
        <taxon>Arthropoda</taxon>
        <taxon>Hexapoda</taxon>
        <taxon>Insecta</taxon>
        <taxon>Pterygota</taxon>
        <taxon>Neoptera</taxon>
        <taxon>Paraneoptera</taxon>
        <taxon>Thysanoptera</taxon>
        <taxon>Terebrantia</taxon>
        <taxon>Thripoidea</taxon>
        <taxon>Thripidae</taxon>
        <taxon>Frankliniella</taxon>
    </lineage>
</organism>
<comment type="caution">
    <text evidence="1">The sequence shown here is derived from an EMBL/GenBank/DDBJ whole genome shotgun (WGS) entry which is preliminary data.</text>
</comment>
<keyword evidence="2" id="KW-1185">Reference proteome</keyword>
<sequence>MHVDGDPVPAQPLTPDFSNDLYMECYNTLFSGTGIHWKDEGNNISWSAYPKGSTLFAFDISPDWSANQPHWNLQRQEFQNLIEIDKNRNVIVDFSI</sequence>
<reference evidence="1" key="1">
    <citation type="submission" date="2021-07" db="EMBL/GenBank/DDBJ databases">
        <authorList>
            <person name="Catto M.A."/>
            <person name="Jacobson A."/>
            <person name="Kennedy G."/>
            <person name="Labadie P."/>
            <person name="Hunt B.G."/>
            <person name="Srinivasan R."/>
        </authorList>
    </citation>
    <scope>NUCLEOTIDE SEQUENCE</scope>
    <source>
        <strain evidence="1">PL_HMW_Pooled</strain>
        <tissue evidence="1">Head</tissue>
    </source>
</reference>
<accession>A0AAE1H8K6</accession>
<protein>
    <submittedName>
        <fullName evidence="1">Uncharacterized protein</fullName>
    </submittedName>
</protein>
<name>A0AAE1H8K6_9NEOP</name>
<evidence type="ECO:0000313" key="1">
    <source>
        <dbReference type="EMBL" id="KAK3916678.1"/>
    </source>
</evidence>
<reference evidence="1" key="2">
    <citation type="journal article" date="2023" name="BMC Genomics">
        <title>Pest status, molecular evolution, and epigenetic factors derived from the genome assembly of Frankliniella fusca, a thysanopteran phytovirus vector.</title>
        <authorList>
            <person name="Catto M.A."/>
            <person name="Labadie P.E."/>
            <person name="Jacobson A.L."/>
            <person name="Kennedy G.G."/>
            <person name="Srinivasan R."/>
            <person name="Hunt B.G."/>
        </authorList>
    </citation>
    <scope>NUCLEOTIDE SEQUENCE</scope>
    <source>
        <strain evidence="1">PL_HMW_Pooled</strain>
    </source>
</reference>
<proteinExistence type="predicted"/>
<gene>
    <name evidence="1" type="ORF">KUF71_006329</name>
</gene>
<evidence type="ECO:0000313" key="2">
    <source>
        <dbReference type="Proteomes" id="UP001219518"/>
    </source>
</evidence>
<dbReference type="EMBL" id="JAHWGI010000566">
    <property type="protein sequence ID" value="KAK3916678.1"/>
    <property type="molecule type" value="Genomic_DNA"/>
</dbReference>